<dbReference type="PANTHER" id="PTHR19957">
    <property type="entry name" value="SYNTAXIN"/>
    <property type="match status" value="1"/>
</dbReference>
<evidence type="ECO:0000259" key="4">
    <source>
        <dbReference type="PROSITE" id="PS50192"/>
    </source>
</evidence>
<dbReference type="Gene3D" id="1.20.5.110">
    <property type="match status" value="1"/>
</dbReference>
<dbReference type="SMART" id="SM00397">
    <property type="entry name" value="t_SNARE"/>
    <property type="match status" value="1"/>
</dbReference>
<dbReference type="PROSITE" id="PS50192">
    <property type="entry name" value="T_SNARE"/>
    <property type="match status" value="1"/>
</dbReference>
<evidence type="ECO:0000313" key="5">
    <source>
        <dbReference type="Proteomes" id="UP000887577"/>
    </source>
</evidence>
<dbReference type="GO" id="GO:0006906">
    <property type="term" value="P:vesicle fusion"/>
    <property type="evidence" value="ECO:0007669"/>
    <property type="project" value="TreeGrafter"/>
</dbReference>
<dbReference type="Pfam" id="PF14523">
    <property type="entry name" value="Syntaxin_2"/>
    <property type="match status" value="1"/>
</dbReference>
<dbReference type="GO" id="GO:0006886">
    <property type="term" value="P:intracellular protein transport"/>
    <property type="evidence" value="ECO:0007669"/>
    <property type="project" value="TreeGrafter"/>
</dbReference>
<dbReference type="PANTHER" id="PTHR19957:SF411">
    <property type="entry name" value="LD23667P"/>
    <property type="match status" value="1"/>
</dbReference>
<dbReference type="InterPro" id="IPR006011">
    <property type="entry name" value="Syntaxin_N"/>
</dbReference>
<dbReference type="CDD" id="cd15847">
    <property type="entry name" value="SNARE_syntaxin7_like"/>
    <property type="match status" value="1"/>
</dbReference>
<dbReference type="SUPFAM" id="SSF47661">
    <property type="entry name" value="t-snare proteins"/>
    <property type="match status" value="1"/>
</dbReference>
<comment type="similarity">
    <text evidence="1">Belongs to the syntaxin family.</text>
</comment>
<dbReference type="Gene3D" id="1.20.58.70">
    <property type="match status" value="1"/>
</dbReference>
<keyword evidence="2" id="KW-0532">Neurotransmitter transport</keyword>
<dbReference type="InterPro" id="IPR010989">
    <property type="entry name" value="SNARE"/>
</dbReference>
<dbReference type="GO" id="GO:0000149">
    <property type="term" value="F:SNARE binding"/>
    <property type="evidence" value="ECO:0007669"/>
    <property type="project" value="TreeGrafter"/>
</dbReference>
<name>A0A914ZCK0_9BILA</name>
<protein>
    <submittedName>
        <fullName evidence="6">t-SNARE coiled-coil homology domain-containing protein</fullName>
    </submittedName>
</protein>
<feature type="transmembrane region" description="Helical" evidence="3">
    <location>
        <begin position="217"/>
        <end position="238"/>
    </location>
</feature>
<sequence length="239" mass="27846">MSLLDGNDLIQTIANNILTLNQNVQKLEDGVNKLDTQDHERVKEFLNDLIHECNALSSKTNNMMKQLNVLAKSNRDFRIHKERLMNEYFAILKRLQEAQRTAVSKEKEKIKNVTVQDHMLSNQSPPEHDQVRMQMQQQHRQNLLELRERQQALISFESDIQQLNEIFTDLARIVHEQGEMVDSIEANVEHATIYVDEGASNVRQALDYQTKARQKKVILSVFCIALIAVLLLFFYLYAR</sequence>
<keyword evidence="5" id="KW-1185">Reference proteome</keyword>
<dbReference type="Pfam" id="PF05739">
    <property type="entry name" value="SNARE"/>
    <property type="match status" value="1"/>
</dbReference>
<evidence type="ECO:0000256" key="3">
    <source>
        <dbReference type="SAM" id="Phobius"/>
    </source>
</evidence>
<keyword evidence="2" id="KW-0813">Transport</keyword>
<keyword evidence="3" id="KW-1133">Transmembrane helix</keyword>
<keyword evidence="3" id="KW-0812">Transmembrane</keyword>
<dbReference type="WBParaSite" id="PSU_v2.g9433.t1">
    <property type="protein sequence ID" value="PSU_v2.g9433.t1"/>
    <property type="gene ID" value="PSU_v2.g9433"/>
</dbReference>
<dbReference type="AlphaFoldDB" id="A0A914ZCK0"/>
<dbReference type="GO" id="GO:0008021">
    <property type="term" value="C:synaptic vesicle"/>
    <property type="evidence" value="ECO:0007669"/>
    <property type="project" value="TreeGrafter"/>
</dbReference>
<organism evidence="5 6">
    <name type="scientific">Panagrolaimus superbus</name>
    <dbReference type="NCBI Taxonomy" id="310955"/>
    <lineage>
        <taxon>Eukaryota</taxon>
        <taxon>Metazoa</taxon>
        <taxon>Ecdysozoa</taxon>
        <taxon>Nematoda</taxon>
        <taxon>Chromadorea</taxon>
        <taxon>Rhabditida</taxon>
        <taxon>Tylenchina</taxon>
        <taxon>Panagrolaimomorpha</taxon>
        <taxon>Panagrolaimoidea</taxon>
        <taxon>Panagrolaimidae</taxon>
        <taxon>Panagrolaimus</taxon>
    </lineage>
</organism>
<feature type="domain" description="T-SNARE coiled-coil homology" evidence="4">
    <location>
        <begin position="143"/>
        <end position="205"/>
    </location>
</feature>
<evidence type="ECO:0000256" key="1">
    <source>
        <dbReference type="ARBA" id="ARBA00009063"/>
    </source>
</evidence>
<dbReference type="GO" id="GO:0005484">
    <property type="term" value="F:SNAP receptor activity"/>
    <property type="evidence" value="ECO:0007669"/>
    <property type="project" value="TreeGrafter"/>
</dbReference>
<dbReference type="GO" id="GO:0006836">
    <property type="term" value="P:neurotransmitter transport"/>
    <property type="evidence" value="ECO:0007669"/>
    <property type="project" value="UniProtKB-KW"/>
</dbReference>
<dbReference type="InterPro" id="IPR045242">
    <property type="entry name" value="Syntaxin"/>
</dbReference>
<reference evidence="6" key="1">
    <citation type="submission" date="2022-11" db="UniProtKB">
        <authorList>
            <consortium name="WormBaseParasite"/>
        </authorList>
    </citation>
    <scope>IDENTIFICATION</scope>
</reference>
<dbReference type="InterPro" id="IPR000727">
    <property type="entry name" value="T_SNARE_dom"/>
</dbReference>
<evidence type="ECO:0000256" key="2">
    <source>
        <dbReference type="ARBA" id="ARBA00022775"/>
    </source>
</evidence>
<dbReference type="Proteomes" id="UP000887577">
    <property type="component" value="Unplaced"/>
</dbReference>
<proteinExistence type="inferred from homology"/>
<accession>A0A914ZCK0</accession>
<keyword evidence="3" id="KW-0472">Membrane</keyword>
<dbReference type="GO" id="GO:0048278">
    <property type="term" value="P:vesicle docking"/>
    <property type="evidence" value="ECO:0007669"/>
    <property type="project" value="TreeGrafter"/>
</dbReference>
<evidence type="ECO:0000313" key="6">
    <source>
        <dbReference type="WBParaSite" id="PSU_v2.g9433.t1"/>
    </source>
</evidence>
<dbReference type="GO" id="GO:0031201">
    <property type="term" value="C:SNARE complex"/>
    <property type="evidence" value="ECO:0007669"/>
    <property type="project" value="TreeGrafter"/>
</dbReference>